<dbReference type="GO" id="GO:0008194">
    <property type="term" value="F:UDP-glycosyltransferase activity"/>
    <property type="evidence" value="ECO:0007669"/>
    <property type="project" value="InterPro"/>
</dbReference>
<reference evidence="5" key="2">
    <citation type="submission" date="2020-05" db="UniProtKB">
        <authorList>
            <consortium name="EnsemblMetazoa"/>
        </authorList>
    </citation>
    <scope>IDENTIFICATION</scope>
    <source>
        <strain evidence="5">Indian</strain>
    </source>
</reference>
<dbReference type="PROSITE" id="PS00375">
    <property type="entry name" value="UDPGT"/>
    <property type="match status" value="1"/>
</dbReference>
<evidence type="ECO:0000313" key="5">
    <source>
        <dbReference type="EnsemblMetazoa" id="ASTEI06183-PA"/>
    </source>
</evidence>
<reference evidence="6" key="1">
    <citation type="journal article" date="2014" name="Genome Biol.">
        <title>Genome analysis of a major urban malaria vector mosquito, Anopheles stephensi.</title>
        <authorList>
            <person name="Jiang X."/>
            <person name="Peery A."/>
            <person name="Hall A.B."/>
            <person name="Sharma A."/>
            <person name="Chen X.G."/>
            <person name="Waterhouse R.M."/>
            <person name="Komissarov A."/>
            <person name="Riehle M.M."/>
            <person name="Shouche Y."/>
            <person name="Sharakhova M.V."/>
            <person name="Lawson D."/>
            <person name="Pakpour N."/>
            <person name="Arensburger P."/>
            <person name="Davidson V.L."/>
            <person name="Eiglmeier K."/>
            <person name="Emrich S."/>
            <person name="George P."/>
            <person name="Kennedy R.C."/>
            <person name="Mane S.P."/>
            <person name="Maslen G."/>
            <person name="Oringanje C."/>
            <person name="Qi Y."/>
            <person name="Settlage R."/>
            <person name="Tojo M."/>
            <person name="Tubio J.M."/>
            <person name="Unger M.F."/>
            <person name="Wang B."/>
            <person name="Vernick K.D."/>
            <person name="Ribeiro J.M."/>
            <person name="James A.A."/>
            <person name="Michel K."/>
            <person name="Riehle M.A."/>
            <person name="Luckhart S."/>
            <person name="Sharakhov I.V."/>
            <person name="Tu Z."/>
        </authorList>
    </citation>
    <scope>NUCLEOTIDE SEQUENCE [LARGE SCALE GENOMIC DNA]</scope>
    <source>
        <strain evidence="6">Indian</strain>
    </source>
</reference>
<comment type="similarity">
    <text evidence="1 4">Belongs to the UDP-glycosyltransferase family.</text>
</comment>
<dbReference type="Pfam" id="PF00201">
    <property type="entry name" value="UDPGT"/>
    <property type="match status" value="1"/>
</dbReference>
<dbReference type="VEuPathDB" id="VectorBase:ASTE001629"/>
<protein>
    <submittedName>
        <fullName evidence="5">Uncharacterized protein</fullName>
    </submittedName>
</protein>
<proteinExistence type="inferred from homology"/>
<evidence type="ECO:0000256" key="4">
    <source>
        <dbReference type="RuleBase" id="RU003718"/>
    </source>
</evidence>
<name>A0A182YCJ7_ANOST</name>
<dbReference type="Gene3D" id="3.40.50.2000">
    <property type="entry name" value="Glycogen Phosphorylase B"/>
    <property type="match status" value="2"/>
</dbReference>
<dbReference type="InterPro" id="IPR035595">
    <property type="entry name" value="UDP_glycos_trans_CS"/>
</dbReference>
<dbReference type="PANTHER" id="PTHR48043">
    <property type="entry name" value="EG:EG0003.4 PROTEIN-RELATED"/>
    <property type="match status" value="1"/>
</dbReference>
<dbReference type="SUPFAM" id="SSF53756">
    <property type="entry name" value="UDP-Glycosyltransferase/glycogen phosphorylase"/>
    <property type="match status" value="1"/>
</dbReference>
<dbReference type="VEuPathDB" id="VectorBase:ASTEI06183"/>
<evidence type="ECO:0000313" key="6">
    <source>
        <dbReference type="Proteomes" id="UP000076408"/>
    </source>
</evidence>
<evidence type="ECO:0000256" key="1">
    <source>
        <dbReference type="ARBA" id="ARBA00009995"/>
    </source>
</evidence>
<evidence type="ECO:0000256" key="3">
    <source>
        <dbReference type="ARBA" id="ARBA00022679"/>
    </source>
</evidence>
<organism evidence="5 6">
    <name type="scientific">Anopheles stephensi</name>
    <name type="common">Indo-Pakistan malaria mosquito</name>
    <dbReference type="NCBI Taxonomy" id="30069"/>
    <lineage>
        <taxon>Eukaryota</taxon>
        <taxon>Metazoa</taxon>
        <taxon>Ecdysozoa</taxon>
        <taxon>Arthropoda</taxon>
        <taxon>Hexapoda</taxon>
        <taxon>Insecta</taxon>
        <taxon>Pterygota</taxon>
        <taxon>Neoptera</taxon>
        <taxon>Endopterygota</taxon>
        <taxon>Diptera</taxon>
        <taxon>Nematocera</taxon>
        <taxon>Culicoidea</taxon>
        <taxon>Culicidae</taxon>
        <taxon>Anophelinae</taxon>
        <taxon>Anopheles</taxon>
    </lineage>
</organism>
<evidence type="ECO:0000256" key="2">
    <source>
        <dbReference type="ARBA" id="ARBA00022676"/>
    </source>
</evidence>
<dbReference type="VEuPathDB" id="VectorBase:ASTEI20_036526"/>
<dbReference type="OMA" id="VEYYQFT"/>
<dbReference type="STRING" id="30069.A0A182YCJ7"/>
<dbReference type="InterPro" id="IPR050271">
    <property type="entry name" value="UDP-glycosyltransferase"/>
</dbReference>
<dbReference type="CDD" id="cd03784">
    <property type="entry name" value="GT1_Gtf-like"/>
    <property type="match status" value="1"/>
</dbReference>
<dbReference type="PANTHER" id="PTHR48043:SF145">
    <property type="entry name" value="FI06409P-RELATED"/>
    <property type="match status" value="1"/>
</dbReference>
<keyword evidence="3 4" id="KW-0808">Transferase</keyword>
<dbReference type="EnsemblMetazoa" id="ASTEI06183-RA">
    <property type="protein sequence ID" value="ASTEI06183-PA"/>
    <property type="gene ID" value="ASTEI06183"/>
</dbReference>
<keyword evidence="2 4" id="KW-0328">Glycosyltransferase</keyword>
<dbReference type="FunFam" id="3.40.50.2000:FF:000497">
    <property type="entry name" value="AGAP009137-PA"/>
    <property type="match status" value="1"/>
</dbReference>
<accession>A0A182YCJ7</accession>
<dbReference type="InterPro" id="IPR002213">
    <property type="entry name" value="UDP_glucos_trans"/>
</dbReference>
<sequence>MVFKKFLGRKDEIMWWSKGFVGLVVLVLLVAVEMPTLTEGARVLAIFPSPARSHQIVYRAFVKGLIERGHELTVMTTDPFADDHPNVTVIDWSYAYRIVEQNLDVVDMKQRNMNFYQIAVQLRRVTRMFLEAELAHPDVQALIHSRDAHFDVVIVEYYQFTPMYAFAELFQAPMIGISSIDSMGMCHEAIGNVMNVVAHPEMNHKFTKNLNFFQRVEAVISNLLIQFHILPTDFAIFDRMIEQNFGSNMTRSWDLMRRIDFLMVNAEPALGYVRPLVPNAIQLGFMHIQPPKALPADLQSYLDRSVHGVVYFSLGTLIRSDSLNQHNMNLFLEVFKSLKYDVLWKHDADLDLNGTTNIRMERWVPQQDLLAHPKVRVFVMQGGQQSMEEAIDRHVPLVVIPFNFDQFGNADKVTERGIGRSVWMERLTVDGLRECINDVASNKRYKRNVARLGRLVRDQPMRPVEKAVWWTEYVIRHNGVEHYRYPAAHMSFLVYHYYDVIGAGVALAIAILTAVYYLLRRAVRSLGNAIKYGQGHLPSAKLLKEKAL</sequence>
<dbReference type="Proteomes" id="UP000076408">
    <property type="component" value="Unassembled WGS sequence"/>
</dbReference>
<keyword evidence="6" id="KW-1185">Reference proteome</keyword>
<dbReference type="AlphaFoldDB" id="A0A182YCJ7"/>